<dbReference type="PRINTS" id="PR00038">
    <property type="entry name" value="HTHLUXR"/>
</dbReference>
<keyword evidence="3" id="KW-0804">Transcription</keyword>
<dbReference type="PROSITE" id="PS50043">
    <property type="entry name" value="HTH_LUXR_2"/>
    <property type="match status" value="1"/>
</dbReference>
<reference evidence="6" key="1">
    <citation type="journal article" date="2019" name="Int. J. Syst. Evol. Microbiol.">
        <title>The Global Catalogue of Microorganisms (GCM) 10K type strain sequencing project: providing services to taxonomists for standard genome sequencing and annotation.</title>
        <authorList>
            <consortium name="The Broad Institute Genomics Platform"/>
            <consortium name="The Broad Institute Genome Sequencing Center for Infectious Disease"/>
            <person name="Wu L."/>
            <person name="Ma J."/>
        </authorList>
    </citation>
    <scope>NUCLEOTIDE SEQUENCE [LARGE SCALE GENOMIC DNA]</scope>
    <source>
        <strain evidence="6">CECT 7698</strain>
    </source>
</reference>
<dbReference type="SMART" id="SM00421">
    <property type="entry name" value="HTH_LUXR"/>
    <property type="match status" value="1"/>
</dbReference>
<evidence type="ECO:0000256" key="2">
    <source>
        <dbReference type="ARBA" id="ARBA00023125"/>
    </source>
</evidence>
<sequence>MLTTDLLANPASRDWHQRLARLVRGAGSIDFPKALEQTLRELVTYDSILINTYKGRHRPLLIHDDYPPHRRKQGIERYLSEAYLLDPFFSAVRDGLDHGTHRLRELAPDRFEASDYYHHYYRALGLSDEVGIFARVAADVVMVVSLGFRHEAAPLTRRGLQALRHISPIVEVLLAEYWRWQGGQFQEHLESRAPVEAAFESFGRERLTAREQEIVRLLLAGHSTKSAARELGISDGTVKVHRKHIYQRLDVSSQSQLFRSFLDHVALVSRQHQQQH</sequence>
<dbReference type="InterPro" id="IPR036388">
    <property type="entry name" value="WH-like_DNA-bd_sf"/>
</dbReference>
<dbReference type="PANTHER" id="PTHR44688">
    <property type="entry name" value="DNA-BINDING TRANSCRIPTIONAL ACTIVATOR DEVR_DOSR"/>
    <property type="match status" value="1"/>
</dbReference>
<evidence type="ECO:0000259" key="4">
    <source>
        <dbReference type="PROSITE" id="PS50043"/>
    </source>
</evidence>
<dbReference type="PANTHER" id="PTHR44688:SF16">
    <property type="entry name" value="DNA-BINDING TRANSCRIPTIONAL ACTIVATOR DEVR_DOSR"/>
    <property type="match status" value="1"/>
</dbReference>
<protein>
    <submittedName>
        <fullName evidence="5">Response regulator transcription factor</fullName>
    </submittedName>
</protein>
<gene>
    <name evidence="5" type="ORF">ACFOEV_03815</name>
</gene>
<proteinExistence type="predicted"/>
<evidence type="ECO:0000256" key="1">
    <source>
        <dbReference type="ARBA" id="ARBA00023015"/>
    </source>
</evidence>
<dbReference type="InterPro" id="IPR000792">
    <property type="entry name" value="Tscrpt_reg_LuxR_C"/>
</dbReference>
<dbReference type="Proteomes" id="UP001595579">
    <property type="component" value="Unassembled WGS sequence"/>
</dbReference>
<name>A0ABV7LKM8_9GAMM</name>
<comment type="caution">
    <text evidence="5">The sequence shown here is derived from an EMBL/GenBank/DDBJ whole genome shotgun (WGS) entry which is preliminary data.</text>
</comment>
<dbReference type="CDD" id="cd06170">
    <property type="entry name" value="LuxR_C_like"/>
    <property type="match status" value="1"/>
</dbReference>
<dbReference type="RefSeq" id="WP_386771770.1">
    <property type="nucleotide sequence ID" value="NZ_JBHRUG010000009.1"/>
</dbReference>
<dbReference type="SUPFAM" id="SSF46894">
    <property type="entry name" value="C-terminal effector domain of the bipartite response regulators"/>
    <property type="match status" value="1"/>
</dbReference>
<accession>A0ABV7LKM8</accession>
<keyword evidence="6" id="KW-1185">Reference proteome</keyword>
<evidence type="ECO:0000313" key="5">
    <source>
        <dbReference type="EMBL" id="MFC3282731.1"/>
    </source>
</evidence>
<organism evidence="5 6">
    <name type="scientific">Litchfieldella rifensis</name>
    <dbReference type="NCBI Taxonomy" id="762643"/>
    <lineage>
        <taxon>Bacteria</taxon>
        <taxon>Pseudomonadati</taxon>
        <taxon>Pseudomonadota</taxon>
        <taxon>Gammaproteobacteria</taxon>
        <taxon>Oceanospirillales</taxon>
        <taxon>Halomonadaceae</taxon>
        <taxon>Litchfieldella</taxon>
    </lineage>
</organism>
<dbReference type="Gene3D" id="1.10.10.10">
    <property type="entry name" value="Winged helix-like DNA-binding domain superfamily/Winged helix DNA-binding domain"/>
    <property type="match status" value="1"/>
</dbReference>
<evidence type="ECO:0000256" key="3">
    <source>
        <dbReference type="ARBA" id="ARBA00023163"/>
    </source>
</evidence>
<keyword evidence="2" id="KW-0238">DNA-binding</keyword>
<dbReference type="EMBL" id="JBHRUG010000009">
    <property type="protein sequence ID" value="MFC3282731.1"/>
    <property type="molecule type" value="Genomic_DNA"/>
</dbReference>
<evidence type="ECO:0000313" key="6">
    <source>
        <dbReference type="Proteomes" id="UP001595579"/>
    </source>
</evidence>
<feature type="domain" description="HTH luxR-type" evidence="4">
    <location>
        <begin position="200"/>
        <end position="265"/>
    </location>
</feature>
<keyword evidence="1" id="KW-0805">Transcription regulation</keyword>
<dbReference type="InterPro" id="IPR016032">
    <property type="entry name" value="Sig_transdc_resp-reg_C-effctor"/>
</dbReference>
<dbReference type="Pfam" id="PF00196">
    <property type="entry name" value="GerE"/>
    <property type="match status" value="1"/>
</dbReference>